<reference evidence="2 3" key="1">
    <citation type="submission" date="2020-12" db="EMBL/GenBank/DDBJ databases">
        <title>Concerted genomic and epigenomic changes stabilize Arabidopsis allopolyploids.</title>
        <authorList>
            <person name="Chen Z."/>
        </authorList>
    </citation>
    <scope>NUCLEOTIDE SEQUENCE [LARGE SCALE GENOMIC DNA]</scope>
    <source>
        <strain evidence="2">As9502</strain>
        <tissue evidence="2">Leaf</tissue>
    </source>
</reference>
<evidence type="ECO:0000259" key="1">
    <source>
        <dbReference type="Pfam" id="PF14244"/>
    </source>
</evidence>
<evidence type="ECO:0000313" key="3">
    <source>
        <dbReference type="Proteomes" id="UP000694251"/>
    </source>
</evidence>
<name>A0A8T1Z773_ARASU</name>
<organism evidence="2 3">
    <name type="scientific">Arabidopsis suecica</name>
    <name type="common">Swedish thale-cress</name>
    <name type="synonym">Cardaminopsis suecica</name>
    <dbReference type="NCBI Taxonomy" id="45249"/>
    <lineage>
        <taxon>Eukaryota</taxon>
        <taxon>Viridiplantae</taxon>
        <taxon>Streptophyta</taxon>
        <taxon>Embryophyta</taxon>
        <taxon>Tracheophyta</taxon>
        <taxon>Spermatophyta</taxon>
        <taxon>Magnoliopsida</taxon>
        <taxon>eudicotyledons</taxon>
        <taxon>Gunneridae</taxon>
        <taxon>Pentapetalae</taxon>
        <taxon>rosids</taxon>
        <taxon>malvids</taxon>
        <taxon>Brassicales</taxon>
        <taxon>Brassicaceae</taxon>
        <taxon>Camelineae</taxon>
        <taxon>Arabidopsis</taxon>
    </lineage>
</organism>
<comment type="caution">
    <text evidence="2">The sequence shown here is derived from an EMBL/GenBank/DDBJ whole genome shotgun (WGS) entry which is preliminary data.</text>
</comment>
<dbReference type="OrthoDB" id="1752173at2759"/>
<gene>
    <name evidence="2" type="ORF">ISN44_As11g006800</name>
</gene>
<dbReference type="PANTHER" id="PTHR47481:SF10">
    <property type="entry name" value="COPIA-LIKE POLYPROTEIN_RETROTRANSPOSON"/>
    <property type="match status" value="1"/>
</dbReference>
<dbReference type="AlphaFoldDB" id="A0A8T1Z773"/>
<protein>
    <submittedName>
        <fullName evidence="2">Retrotransposon Copia-like N-terminal</fullName>
    </submittedName>
</protein>
<dbReference type="InterPro" id="IPR029472">
    <property type="entry name" value="Copia-like_N"/>
</dbReference>
<feature type="domain" description="Retrotransposon Copia-like N-terminal" evidence="1">
    <location>
        <begin position="18"/>
        <end position="56"/>
    </location>
</feature>
<dbReference type="Proteomes" id="UP000694251">
    <property type="component" value="Chromosome 11"/>
</dbReference>
<dbReference type="Pfam" id="PF14244">
    <property type="entry name" value="Retrotran_gag_3"/>
    <property type="match status" value="1"/>
</dbReference>
<proteinExistence type="predicted"/>
<dbReference type="Pfam" id="PF14223">
    <property type="entry name" value="Retrotran_gag_2"/>
    <property type="match status" value="1"/>
</dbReference>
<dbReference type="EMBL" id="JAEFBJ010000011">
    <property type="protein sequence ID" value="KAG7554441.1"/>
    <property type="molecule type" value="Genomic_DNA"/>
</dbReference>
<accession>A0A8T1Z773</accession>
<keyword evidence="3" id="KW-1185">Reference proteome</keyword>
<sequence length="263" mass="29652">MAAQSPVFAPATLSISQCVTLKLNETNYLSWKLQIEQFLNSQLLLGYVTGAVARPPPTVAVRNGDLVTESNNPEFLKWMQTDQLIMAWIYGSLSEDTLKSVYGLRSSHEVWFYLAKKFNRVSASRKLDIQRKIQTSVKGNRPLAQYLSEIKALCDQLDSIGAPISEQEKIYGVLSGMGREYESIVTVIEESMDLPTSPSFDDVLYKLTNFDDKLQKYEAPTDINPHQAFYTVVDNNPHQAFYTARGGYSGRGRGNRGFNKRLM</sequence>
<evidence type="ECO:0000313" key="2">
    <source>
        <dbReference type="EMBL" id="KAG7554441.1"/>
    </source>
</evidence>
<dbReference type="PANTHER" id="PTHR47481">
    <property type="match status" value="1"/>
</dbReference>